<proteinExistence type="predicted"/>
<evidence type="ECO:0000313" key="2">
    <source>
        <dbReference type="Proteomes" id="UP001283361"/>
    </source>
</evidence>
<dbReference type="AlphaFoldDB" id="A0AAE1CK60"/>
<name>A0AAE1CK60_9GAST</name>
<comment type="caution">
    <text evidence="1">The sequence shown here is derived from an EMBL/GenBank/DDBJ whole genome shotgun (WGS) entry which is preliminary data.</text>
</comment>
<keyword evidence="2" id="KW-1185">Reference proteome</keyword>
<protein>
    <submittedName>
        <fullName evidence="1">Uncharacterized protein</fullName>
    </submittedName>
</protein>
<gene>
    <name evidence="1" type="ORF">RRG08_011613</name>
</gene>
<dbReference type="Proteomes" id="UP001283361">
    <property type="component" value="Unassembled WGS sequence"/>
</dbReference>
<evidence type="ECO:0000313" key="1">
    <source>
        <dbReference type="EMBL" id="KAK3700860.1"/>
    </source>
</evidence>
<dbReference type="EMBL" id="JAWDGP010007902">
    <property type="protein sequence ID" value="KAK3700860.1"/>
    <property type="molecule type" value="Genomic_DNA"/>
</dbReference>
<accession>A0AAE1CK60</accession>
<reference evidence="1" key="1">
    <citation type="journal article" date="2023" name="G3 (Bethesda)">
        <title>A reference genome for the long-term kleptoplast-retaining sea slug Elysia crispata morphotype clarki.</title>
        <authorList>
            <person name="Eastman K.E."/>
            <person name="Pendleton A.L."/>
            <person name="Shaikh M.A."/>
            <person name="Suttiyut T."/>
            <person name="Ogas R."/>
            <person name="Tomko P."/>
            <person name="Gavelis G."/>
            <person name="Widhalm J.R."/>
            <person name="Wisecaver J.H."/>
        </authorList>
    </citation>
    <scope>NUCLEOTIDE SEQUENCE</scope>
    <source>
        <strain evidence="1">ECLA1</strain>
    </source>
</reference>
<sequence length="98" mass="10966">MQTQAEVSNLHIAIEHFTPVAVAVHVRVFFSGTSVTDIRQRGVTSERVFSYECSLHVDHAETRVRGTLFGSETEVLSARTLSCLQLRVRAMRPVEPIV</sequence>
<organism evidence="1 2">
    <name type="scientific">Elysia crispata</name>
    <name type="common">lettuce slug</name>
    <dbReference type="NCBI Taxonomy" id="231223"/>
    <lineage>
        <taxon>Eukaryota</taxon>
        <taxon>Metazoa</taxon>
        <taxon>Spiralia</taxon>
        <taxon>Lophotrochozoa</taxon>
        <taxon>Mollusca</taxon>
        <taxon>Gastropoda</taxon>
        <taxon>Heterobranchia</taxon>
        <taxon>Euthyneura</taxon>
        <taxon>Panpulmonata</taxon>
        <taxon>Sacoglossa</taxon>
        <taxon>Placobranchoidea</taxon>
        <taxon>Plakobranchidae</taxon>
        <taxon>Elysia</taxon>
    </lineage>
</organism>